<proteinExistence type="inferred from homology"/>
<dbReference type="InterPro" id="IPR005139">
    <property type="entry name" value="PCRF"/>
</dbReference>
<comment type="PTM">
    <text evidence="4">Methylated by PrmC. Methylation increases the termination efficiency of RF2.</text>
</comment>
<evidence type="ECO:0000256" key="3">
    <source>
        <dbReference type="ARBA" id="ARBA00022917"/>
    </source>
</evidence>
<evidence type="ECO:0000256" key="5">
    <source>
        <dbReference type="NCBIfam" id="TIGR00020"/>
    </source>
</evidence>
<evidence type="ECO:0000259" key="6">
    <source>
        <dbReference type="PROSITE" id="PS00745"/>
    </source>
</evidence>
<dbReference type="Pfam" id="PF00472">
    <property type="entry name" value="RF-1"/>
    <property type="match status" value="1"/>
</dbReference>
<keyword evidence="4" id="KW-0963">Cytoplasm</keyword>
<evidence type="ECO:0000313" key="8">
    <source>
        <dbReference type="Proteomes" id="UP001056981"/>
    </source>
</evidence>
<organism evidence="7 8">
    <name type="scientific">Treponema denticola</name>
    <dbReference type="NCBI Taxonomy" id="158"/>
    <lineage>
        <taxon>Bacteria</taxon>
        <taxon>Pseudomonadati</taxon>
        <taxon>Spirochaetota</taxon>
        <taxon>Spirochaetia</taxon>
        <taxon>Spirochaetales</taxon>
        <taxon>Treponemataceae</taxon>
        <taxon>Treponema</taxon>
    </lineage>
</organism>
<feature type="domain" description="Prokaryotic-type class I peptide chain release factors" evidence="6">
    <location>
        <begin position="228"/>
        <end position="244"/>
    </location>
</feature>
<comment type="function">
    <text evidence="4">Peptide chain release factor 2 directs the termination of translation in response to the peptide chain termination codons UGA and UAA.</text>
</comment>
<dbReference type="SMART" id="SM00937">
    <property type="entry name" value="PCRF"/>
    <property type="match status" value="1"/>
</dbReference>
<dbReference type="Gene3D" id="3.30.70.1660">
    <property type="match status" value="1"/>
</dbReference>
<name>A0A9Q9BPG8_TREDN</name>
<keyword evidence="2 4" id="KW-0488">Methylation</keyword>
<dbReference type="InterPro" id="IPR004374">
    <property type="entry name" value="PrfB"/>
</dbReference>
<dbReference type="PANTHER" id="PTHR43116">
    <property type="entry name" value="PEPTIDE CHAIN RELEASE FACTOR 2"/>
    <property type="match status" value="1"/>
</dbReference>
<sequence length="360" mass="40619">MSLIFGGVFDPEAVKSKIAEKEAITLAPDFWNDSKKAEKIMGEIKALKNRIYPWQELIDGVSDLEVLMELSEESENDELSEEISSNYNSIYEKYKKLSILSLLSGEVDKNDAYLTVHAGAGGTEACDWAAMLVRMYLRWCESRGFKTETIDLIEAEGGIKSATFQISGEFAFGLLKSETGIHRLVRISPFDSNGRRHTSFTSVFAFPVLDDTIEVDIRPEDLRIDTYRAGGAGGQHVNKTDSAVRITHIPTGIVVACQTQRSQISNRATAMNVLKSRLYNYYEEQKEKENMKFAAEKKGISWGNQIRSYVFQPYTMVKDHRTKYETGNIQAVMDGEIDEFINSFLNTKIEDMSIDEDDAL</sequence>
<dbReference type="FunFam" id="3.30.160.20:FF:000010">
    <property type="entry name" value="Peptide chain release factor 2"/>
    <property type="match status" value="1"/>
</dbReference>
<dbReference type="GO" id="GO:0016149">
    <property type="term" value="F:translation release factor activity, codon specific"/>
    <property type="evidence" value="ECO:0007669"/>
    <property type="project" value="UniProtKB-UniRule"/>
</dbReference>
<comment type="subcellular location">
    <subcellularLocation>
        <location evidence="4">Cytoplasm</location>
    </subcellularLocation>
</comment>
<dbReference type="SUPFAM" id="SSF75620">
    <property type="entry name" value="Release factor"/>
    <property type="match status" value="1"/>
</dbReference>
<dbReference type="PROSITE" id="PS00745">
    <property type="entry name" value="RF_PROK_I"/>
    <property type="match status" value="1"/>
</dbReference>
<dbReference type="Pfam" id="PF03462">
    <property type="entry name" value="PCRF"/>
    <property type="match status" value="1"/>
</dbReference>
<protein>
    <recommendedName>
        <fullName evidence="4 5">Peptide chain release factor 2</fullName>
        <shortName evidence="4">RF-2</shortName>
    </recommendedName>
</protein>
<dbReference type="NCBIfam" id="TIGR00020">
    <property type="entry name" value="prfB"/>
    <property type="match status" value="1"/>
</dbReference>
<dbReference type="Gene3D" id="3.30.160.20">
    <property type="match status" value="1"/>
</dbReference>
<accession>A0A9Q9BPG8</accession>
<evidence type="ECO:0000256" key="1">
    <source>
        <dbReference type="ARBA" id="ARBA00010835"/>
    </source>
</evidence>
<dbReference type="GO" id="GO:0005737">
    <property type="term" value="C:cytoplasm"/>
    <property type="evidence" value="ECO:0007669"/>
    <property type="project" value="UniProtKB-SubCell"/>
</dbReference>
<dbReference type="Gene3D" id="1.20.58.410">
    <property type="entry name" value="Release factor"/>
    <property type="match status" value="1"/>
</dbReference>
<comment type="similarity">
    <text evidence="1 4">Belongs to the prokaryotic/mitochondrial release factor family.</text>
</comment>
<dbReference type="InterPro" id="IPR045853">
    <property type="entry name" value="Pep_chain_release_fac_I_sf"/>
</dbReference>
<dbReference type="InterPro" id="IPR000352">
    <property type="entry name" value="Pep_chain_release_fac_I"/>
</dbReference>
<evidence type="ECO:0000256" key="2">
    <source>
        <dbReference type="ARBA" id="ARBA00022481"/>
    </source>
</evidence>
<reference evidence="7" key="1">
    <citation type="submission" date="2020-04" db="EMBL/GenBank/DDBJ databases">
        <title>Comparative genomics of oral phylogroup-2 Treponema strains.</title>
        <authorList>
            <person name="Zeng H."/>
            <person name="Chan Y.K."/>
            <person name="Watt R.M."/>
        </authorList>
    </citation>
    <scope>NUCLEOTIDE SEQUENCE</scope>
    <source>
        <strain evidence="7">OMZ 905</strain>
    </source>
</reference>
<dbReference type="AlphaFoldDB" id="A0A9Q9BPG8"/>
<keyword evidence="3 4" id="KW-0648">Protein biosynthesis</keyword>
<dbReference type="HAMAP" id="MF_00094">
    <property type="entry name" value="Rel_fac_2"/>
    <property type="match status" value="1"/>
</dbReference>
<dbReference type="PANTHER" id="PTHR43116:SF3">
    <property type="entry name" value="CLASS I PEPTIDE CHAIN RELEASE FACTOR"/>
    <property type="match status" value="1"/>
</dbReference>
<dbReference type="Proteomes" id="UP001056981">
    <property type="component" value="Chromosome"/>
</dbReference>
<dbReference type="EMBL" id="CP051635">
    <property type="protein sequence ID" value="UTD01469.1"/>
    <property type="molecule type" value="Genomic_DNA"/>
</dbReference>
<evidence type="ECO:0000313" key="7">
    <source>
        <dbReference type="EMBL" id="UTD01469.1"/>
    </source>
</evidence>
<evidence type="ECO:0000256" key="4">
    <source>
        <dbReference type="HAMAP-Rule" id="MF_00094"/>
    </source>
</evidence>
<gene>
    <name evidence="4 7" type="primary">prfB</name>
    <name evidence="7" type="ORF">E4N86_02805</name>
</gene>
<feature type="modified residue" description="N5-methylglutamine" evidence="4">
    <location>
        <position position="235"/>
    </location>
</feature>